<dbReference type="PANTHER" id="PTHR36013">
    <property type="entry name" value="ATP SYNTHASE 24 KDA SUBUNIT, MITOCHONDRIAL-RELATED"/>
    <property type="match status" value="1"/>
</dbReference>
<sequence length="93" mass="10877">MFVLEEILKSNFYEVKNKFDVAPVCFCFGNKISQLILMIQLLSANWGIKKEDLPKYEEQLELQIVKEDLKGLKKKMQSITMETQLKRSECSLT</sequence>
<protein>
    <submittedName>
        <fullName evidence="1">Uncharacterized protein</fullName>
    </submittedName>
</protein>
<dbReference type="EMBL" id="JACMSC010000013">
    <property type="protein sequence ID" value="KAG6494406.1"/>
    <property type="molecule type" value="Genomic_DNA"/>
</dbReference>
<dbReference type="GO" id="GO:0009555">
    <property type="term" value="P:pollen development"/>
    <property type="evidence" value="ECO:0007669"/>
    <property type="project" value="InterPro"/>
</dbReference>
<dbReference type="Proteomes" id="UP000734854">
    <property type="component" value="Unassembled WGS sequence"/>
</dbReference>
<dbReference type="PANTHER" id="PTHR36013:SF2">
    <property type="entry name" value="ATP SYNTHASE 24 KDA SUBUNIT, MITOCHONDRIAL-RELATED"/>
    <property type="match status" value="1"/>
</dbReference>
<proteinExistence type="predicted"/>
<name>A0A8J5G164_ZINOF</name>
<reference evidence="1 2" key="1">
    <citation type="submission" date="2020-08" db="EMBL/GenBank/DDBJ databases">
        <title>Plant Genome Project.</title>
        <authorList>
            <person name="Zhang R.-G."/>
        </authorList>
    </citation>
    <scope>NUCLEOTIDE SEQUENCE [LARGE SCALE GENOMIC DNA]</scope>
    <source>
        <tissue evidence="1">Rhizome</tissue>
    </source>
</reference>
<dbReference type="AlphaFoldDB" id="A0A8J5G164"/>
<evidence type="ECO:0000313" key="1">
    <source>
        <dbReference type="EMBL" id="KAG6494406.1"/>
    </source>
</evidence>
<organism evidence="1 2">
    <name type="scientific">Zingiber officinale</name>
    <name type="common">Ginger</name>
    <name type="synonym">Amomum zingiber</name>
    <dbReference type="NCBI Taxonomy" id="94328"/>
    <lineage>
        <taxon>Eukaryota</taxon>
        <taxon>Viridiplantae</taxon>
        <taxon>Streptophyta</taxon>
        <taxon>Embryophyta</taxon>
        <taxon>Tracheophyta</taxon>
        <taxon>Spermatophyta</taxon>
        <taxon>Magnoliopsida</taxon>
        <taxon>Liliopsida</taxon>
        <taxon>Zingiberales</taxon>
        <taxon>Zingiberaceae</taxon>
        <taxon>Zingiber</taxon>
    </lineage>
</organism>
<gene>
    <name evidence="1" type="ORF">ZIOFF_049431</name>
</gene>
<evidence type="ECO:0000313" key="2">
    <source>
        <dbReference type="Proteomes" id="UP000734854"/>
    </source>
</evidence>
<keyword evidence="2" id="KW-1185">Reference proteome</keyword>
<dbReference type="Pfam" id="PF15704">
    <property type="entry name" value="Mt_ATP_synt"/>
    <property type="match status" value="1"/>
</dbReference>
<dbReference type="InterPro" id="IPR031432">
    <property type="entry name" value="MGP1"/>
</dbReference>
<comment type="caution">
    <text evidence="1">The sequence shown here is derived from an EMBL/GenBank/DDBJ whole genome shotgun (WGS) entry which is preliminary data.</text>
</comment>
<accession>A0A8J5G164</accession>